<name>F2T893_AJEDA</name>
<dbReference type="HOGENOM" id="CLU_140102_0_1_1"/>
<protein>
    <submittedName>
        <fullName evidence="1">Uncharacterized protein</fullName>
    </submittedName>
</protein>
<dbReference type="AlphaFoldDB" id="F2T893"/>
<accession>F2T893</accession>
<sequence>MREKLQIELLKVTVLRIKLFSESSLNDHMRSYTTMLIEKRGSVTMMMKRAENRSDTDKPAGRRNDTSLQGTVTIITAARDAEERENVAMKVMLSQLIDIAVFTFN</sequence>
<reference evidence="1" key="1">
    <citation type="submission" date="2010-03" db="EMBL/GenBank/DDBJ databases">
        <title>Annotation of Blastomyces dermatitidis strain ATCC 18188.</title>
        <authorList>
            <consortium name="The Broad Institute Genome Sequencing Platform"/>
            <consortium name="Broad Institute Genome Sequencing Center for Infectious Disease."/>
            <person name="Cuomo C."/>
            <person name="Klein B."/>
            <person name="Sullivan T."/>
            <person name="Heitman J."/>
            <person name="Young S."/>
            <person name="Zeng Q."/>
            <person name="Gargeya S."/>
            <person name="Alvarado L."/>
            <person name="Berlin A.M."/>
            <person name="Chapman S.B."/>
            <person name="Chen Z."/>
            <person name="Freedman E."/>
            <person name="Gellesch M."/>
            <person name="Goldberg J."/>
            <person name="Griggs A."/>
            <person name="Gujja S."/>
            <person name="Heilman E."/>
            <person name="Heiman D."/>
            <person name="Howarth C."/>
            <person name="Mehta T."/>
            <person name="Neiman D."/>
            <person name="Pearson M."/>
            <person name="Roberts A."/>
            <person name="Saif S."/>
            <person name="Shea T."/>
            <person name="Shenoy N."/>
            <person name="Sisk P."/>
            <person name="Stolte C."/>
            <person name="Sykes S."/>
            <person name="White J."/>
            <person name="Yandava C."/>
            <person name="Haas B."/>
            <person name="Nusbaum C."/>
            <person name="Birren B."/>
        </authorList>
    </citation>
    <scope>NUCLEOTIDE SEQUENCE</scope>
    <source>
        <strain evidence="1">ATCC 18188</strain>
    </source>
</reference>
<gene>
    <name evidence="1" type="ORF">BDDG_02396</name>
</gene>
<organism evidence="1">
    <name type="scientific">Ajellomyces dermatitidis (strain ATCC 18188 / CBS 674.68)</name>
    <name type="common">Blastomyces dermatitidis</name>
    <dbReference type="NCBI Taxonomy" id="653446"/>
    <lineage>
        <taxon>Eukaryota</taxon>
        <taxon>Fungi</taxon>
        <taxon>Dikarya</taxon>
        <taxon>Ascomycota</taxon>
        <taxon>Pezizomycotina</taxon>
        <taxon>Eurotiomycetes</taxon>
        <taxon>Eurotiomycetidae</taxon>
        <taxon>Onygenales</taxon>
        <taxon>Ajellomycetaceae</taxon>
        <taxon>Blastomyces</taxon>
    </lineage>
</organism>
<dbReference type="Proteomes" id="UP000007802">
    <property type="component" value="Unassembled WGS sequence"/>
</dbReference>
<proteinExistence type="predicted"/>
<evidence type="ECO:0000313" key="1">
    <source>
        <dbReference type="EMBL" id="EGE79456.1"/>
    </source>
</evidence>
<dbReference type="EMBL" id="GG749415">
    <property type="protein sequence ID" value="EGE79456.1"/>
    <property type="molecule type" value="Genomic_DNA"/>
</dbReference>